<evidence type="ECO:0000313" key="2">
    <source>
        <dbReference type="EMBL" id="KXZ41568.1"/>
    </source>
</evidence>
<feature type="compositionally biased region" description="Pro residues" evidence="1">
    <location>
        <begin position="386"/>
        <end position="406"/>
    </location>
</feature>
<reference evidence="3" key="1">
    <citation type="journal article" date="2016" name="Nat. Commun.">
        <title>The Gonium pectorale genome demonstrates co-option of cell cycle regulation during the evolution of multicellularity.</title>
        <authorList>
            <person name="Hanschen E.R."/>
            <person name="Marriage T.N."/>
            <person name="Ferris P.J."/>
            <person name="Hamaji T."/>
            <person name="Toyoda A."/>
            <person name="Fujiyama A."/>
            <person name="Neme R."/>
            <person name="Noguchi H."/>
            <person name="Minakuchi Y."/>
            <person name="Suzuki M."/>
            <person name="Kawai-Toyooka H."/>
            <person name="Smith D.R."/>
            <person name="Sparks H."/>
            <person name="Anderson J."/>
            <person name="Bakaric R."/>
            <person name="Luria V."/>
            <person name="Karger A."/>
            <person name="Kirschner M.W."/>
            <person name="Durand P.M."/>
            <person name="Michod R.E."/>
            <person name="Nozaki H."/>
            <person name="Olson B.J."/>
        </authorList>
    </citation>
    <scope>NUCLEOTIDE SEQUENCE [LARGE SCALE GENOMIC DNA]</scope>
    <source>
        <strain evidence="3">NIES-2863</strain>
    </source>
</reference>
<dbReference type="AlphaFoldDB" id="A0A150FVG5"/>
<organism evidence="2 3">
    <name type="scientific">Gonium pectorale</name>
    <name type="common">Green alga</name>
    <dbReference type="NCBI Taxonomy" id="33097"/>
    <lineage>
        <taxon>Eukaryota</taxon>
        <taxon>Viridiplantae</taxon>
        <taxon>Chlorophyta</taxon>
        <taxon>core chlorophytes</taxon>
        <taxon>Chlorophyceae</taxon>
        <taxon>CS clade</taxon>
        <taxon>Chlamydomonadales</taxon>
        <taxon>Volvocaceae</taxon>
        <taxon>Gonium</taxon>
    </lineage>
</organism>
<sequence>MEEPALRRPAGLRALLLHPASRGAFATARYLRHRADPATAVDCVRLLPQQLRAAAAAGLAAAAAAAWPGDASPAQRLRRAAAQQLAAAPQSPAGPYSHFLPWLSGALSRSHPRVYDMALAEAAGGGRGSGGGGGGDDEALLALLVAADARAGAGTGAAARGCLTVNMRELGKDPIVRLRLDKLCGQFPAGDEGRDLGLAAAAAAVAAASPGGAAAAAAAGAAPRAPPVGGADPAPVPGRAVVAPSAHTTAVGGAVSAAPGGPGAGGPAPAENDPWVSLGALAGEPAAPADYDNVGSWHSHLPPPSAEELLAYGMAPGEGLYDSAAEAAEAAALAAAEGTAAAGSYGPAPGHAPLNSSTADLPKPEKADPWARVRANLLGYESAMPPRAPPPPPPPLEATTPPPPTAPDGGAGSAAPTMLVGLATHVASGLTPGLGPAAAAAVAVALYAPAAALANPAANEAALAAAARHLPELWEAMAVEAVPWVATATAGAVAAKALAAAAAAGGCAALAPAR</sequence>
<keyword evidence="3" id="KW-1185">Reference proteome</keyword>
<name>A0A150FVG5_GONPE</name>
<proteinExistence type="predicted"/>
<dbReference type="Proteomes" id="UP000075714">
    <property type="component" value="Unassembled WGS sequence"/>
</dbReference>
<evidence type="ECO:0000313" key="3">
    <source>
        <dbReference type="Proteomes" id="UP000075714"/>
    </source>
</evidence>
<gene>
    <name evidence="2" type="ORF">GPECTOR_389g201</name>
</gene>
<feature type="region of interest" description="Disordered" evidence="1">
    <location>
        <begin position="341"/>
        <end position="366"/>
    </location>
</feature>
<evidence type="ECO:0000256" key="1">
    <source>
        <dbReference type="SAM" id="MobiDB-lite"/>
    </source>
</evidence>
<feature type="region of interest" description="Disordered" evidence="1">
    <location>
        <begin position="381"/>
        <end position="415"/>
    </location>
</feature>
<dbReference type="EMBL" id="LSYV01000386">
    <property type="protein sequence ID" value="KXZ41568.1"/>
    <property type="molecule type" value="Genomic_DNA"/>
</dbReference>
<accession>A0A150FVG5</accession>
<comment type="caution">
    <text evidence="2">The sequence shown here is derived from an EMBL/GenBank/DDBJ whole genome shotgun (WGS) entry which is preliminary data.</text>
</comment>
<protein>
    <submittedName>
        <fullName evidence="2">Uncharacterized protein</fullName>
    </submittedName>
</protein>